<evidence type="ECO:0000256" key="1">
    <source>
        <dbReference type="ARBA" id="ARBA00007411"/>
    </source>
</evidence>
<dbReference type="GO" id="GO:0005085">
    <property type="term" value="F:guanyl-nucleotide exchange factor activity"/>
    <property type="evidence" value="ECO:0007669"/>
    <property type="project" value="TreeGrafter"/>
</dbReference>
<accession>A0A9W8A2X1</accession>
<organism evidence="7 8">
    <name type="scientific">Mycoemilia scoparia</name>
    <dbReference type="NCBI Taxonomy" id="417184"/>
    <lineage>
        <taxon>Eukaryota</taxon>
        <taxon>Fungi</taxon>
        <taxon>Fungi incertae sedis</taxon>
        <taxon>Zoopagomycota</taxon>
        <taxon>Kickxellomycotina</taxon>
        <taxon>Kickxellomycetes</taxon>
        <taxon>Kickxellales</taxon>
        <taxon>Kickxellaceae</taxon>
        <taxon>Mycoemilia</taxon>
    </lineage>
</organism>
<evidence type="ECO:0000256" key="2">
    <source>
        <dbReference type="ARBA" id="ARBA00022768"/>
    </source>
</evidence>
<gene>
    <name evidence="7" type="primary">EFB1</name>
    <name evidence="7" type="ORF">H4219_003378</name>
</gene>
<evidence type="ECO:0000259" key="6">
    <source>
        <dbReference type="SMART" id="SM01182"/>
    </source>
</evidence>
<sequence>MSVTLPSELTNKILNGFFEDNSFVSGVEFSDADTTVFKALVQAPGSDLPHLARWFKHVESKVGPSNAAAAPAAAAAAAEEDDDDDIDLFGSDDEVDEEAEKLKQQRLEEYRAKKAAKGPGPAAKSMIILDVKPWDDETDLKAMEESVRSITMDGLVWGKAELVAIGYGIKKLRITCVVEDAKVSTDDLEAKILDFEDYVQSMDVEAFNKL</sequence>
<dbReference type="PROSITE" id="PS00824">
    <property type="entry name" value="EF1BD_1"/>
    <property type="match status" value="1"/>
</dbReference>
<dbReference type="AlphaFoldDB" id="A0A9W8A2X1"/>
<dbReference type="InterPro" id="IPR001326">
    <property type="entry name" value="Transl_elong_EF1B_B/D_CS"/>
</dbReference>
<dbReference type="InterPro" id="IPR036282">
    <property type="entry name" value="Glutathione-S-Trfase_C_sf"/>
</dbReference>
<evidence type="ECO:0000313" key="7">
    <source>
        <dbReference type="EMBL" id="KAJ1917117.1"/>
    </source>
</evidence>
<comment type="caution">
    <text evidence="7">The sequence shown here is derived from an EMBL/GenBank/DDBJ whole genome shotgun (WGS) entry which is preliminary data.</text>
</comment>
<evidence type="ECO:0000256" key="3">
    <source>
        <dbReference type="ARBA" id="ARBA00022917"/>
    </source>
</evidence>
<dbReference type="Pfam" id="PF10587">
    <property type="entry name" value="EF-1_beta_acid"/>
    <property type="match status" value="1"/>
</dbReference>
<dbReference type="SMART" id="SM01182">
    <property type="entry name" value="EF-1_beta_acid"/>
    <property type="match status" value="1"/>
</dbReference>
<dbReference type="Pfam" id="PF00736">
    <property type="entry name" value="EF1_GNE"/>
    <property type="match status" value="1"/>
</dbReference>
<dbReference type="GO" id="GO:0003746">
    <property type="term" value="F:translation elongation factor activity"/>
    <property type="evidence" value="ECO:0007669"/>
    <property type="project" value="UniProtKB-KW"/>
</dbReference>
<reference evidence="7" key="1">
    <citation type="submission" date="2022-07" db="EMBL/GenBank/DDBJ databases">
        <title>Phylogenomic reconstructions and comparative analyses of Kickxellomycotina fungi.</title>
        <authorList>
            <person name="Reynolds N.K."/>
            <person name="Stajich J.E."/>
            <person name="Barry K."/>
            <person name="Grigoriev I.V."/>
            <person name="Crous P."/>
            <person name="Smith M.E."/>
        </authorList>
    </citation>
    <scope>NUCLEOTIDE SEQUENCE</scope>
    <source>
        <strain evidence="7">NBRC 100468</strain>
    </source>
</reference>
<proteinExistence type="inferred from homology"/>
<dbReference type="GO" id="GO:0005829">
    <property type="term" value="C:cytosol"/>
    <property type="evidence" value="ECO:0007669"/>
    <property type="project" value="TreeGrafter"/>
</dbReference>
<feature type="domain" description="Translation elongation factor EF1B beta/delta subunit guanine nucleotide exchange" evidence="5">
    <location>
        <begin position="124"/>
        <end position="210"/>
    </location>
</feature>
<protein>
    <submittedName>
        <fullName evidence="7">Translation elongation factor 1 beta</fullName>
    </submittedName>
</protein>
<dbReference type="PANTHER" id="PTHR11595">
    <property type="entry name" value="EF-HAND AND COILED-COIL DOMAIN-CONTAINING FAMILY MEMBER"/>
    <property type="match status" value="1"/>
</dbReference>
<evidence type="ECO:0000256" key="4">
    <source>
        <dbReference type="RuleBase" id="RU003791"/>
    </source>
</evidence>
<dbReference type="Gene3D" id="3.30.70.60">
    <property type="match status" value="1"/>
</dbReference>
<evidence type="ECO:0000313" key="8">
    <source>
        <dbReference type="Proteomes" id="UP001150538"/>
    </source>
</evidence>
<dbReference type="PANTHER" id="PTHR11595:SF21">
    <property type="entry name" value="ELONGATION FACTOR 1-BETA"/>
    <property type="match status" value="1"/>
</dbReference>
<dbReference type="CDD" id="cd00292">
    <property type="entry name" value="EF1B"/>
    <property type="match status" value="1"/>
</dbReference>
<dbReference type="Gene3D" id="1.20.1050.130">
    <property type="match status" value="1"/>
</dbReference>
<dbReference type="InterPro" id="IPR014038">
    <property type="entry name" value="EF1B_bsu/dsu_GNE"/>
</dbReference>
<dbReference type="EMBL" id="JANBPU010000080">
    <property type="protein sequence ID" value="KAJ1917117.1"/>
    <property type="molecule type" value="Genomic_DNA"/>
</dbReference>
<dbReference type="PROSITE" id="PS00825">
    <property type="entry name" value="EF1BD_2"/>
    <property type="match status" value="1"/>
</dbReference>
<keyword evidence="8" id="KW-1185">Reference proteome</keyword>
<dbReference type="OrthoDB" id="331763at2759"/>
<comment type="similarity">
    <text evidence="1 4">Belongs to the EF-1-beta/EF-1-delta family.</text>
</comment>
<dbReference type="SMART" id="SM00888">
    <property type="entry name" value="EF1_GNE"/>
    <property type="match status" value="1"/>
</dbReference>
<name>A0A9W8A2X1_9FUNG</name>
<dbReference type="GO" id="GO:0005853">
    <property type="term" value="C:eukaryotic translation elongation factor 1 complex"/>
    <property type="evidence" value="ECO:0007669"/>
    <property type="project" value="InterPro"/>
</dbReference>
<feature type="domain" description="Elongation factor 1 beta central acidic region eukaryote" evidence="6">
    <location>
        <begin position="88"/>
        <end position="114"/>
    </location>
</feature>
<keyword evidence="2 4" id="KW-0251">Elongation factor</keyword>
<evidence type="ECO:0000259" key="5">
    <source>
        <dbReference type="SMART" id="SM00888"/>
    </source>
</evidence>
<keyword evidence="3 4" id="KW-0648">Protein biosynthesis</keyword>
<dbReference type="SUPFAM" id="SSF54984">
    <property type="entry name" value="eEF-1beta-like"/>
    <property type="match status" value="1"/>
</dbReference>
<dbReference type="SUPFAM" id="SSF47616">
    <property type="entry name" value="GST C-terminal domain-like"/>
    <property type="match status" value="1"/>
</dbReference>
<dbReference type="FunFam" id="3.30.70.60:FF:000001">
    <property type="entry name" value="Elongation factor 1-beta 1 like"/>
    <property type="match status" value="1"/>
</dbReference>
<dbReference type="InterPro" id="IPR049720">
    <property type="entry name" value="EF1B_bsu/dsu"/>
</dbReference>
<dbReference type="InterPro" id="IPR014717">
    <property type="entry name" value="Transl_elong_EF1B/ribsomal_bS6"/>
</dbReference>
<dbReference type="Proteomes" id="UP001150538">
    <property type="component" value="Unassembled WGS sequence"/>
</dbReference>
<dbReference type="InterPro" id="IPR036219">
    <property type="entry name" value="eEF-1beta-like_sf"/>
</dbReference>
<dbReference type="InterPro" id="IPR018940">
    <property type="entry name" value="EF-1_beta_acid_region_euk"/>
</dbReference>